<feature type="transmembrane region" description="Helical" evidence="2">
    <location>
        <begin position="21"/>
        <end position="43"/>
    </location>
</feature>
<evidence type="ECO:0000256" key="1">
    <source>
        <dbReference type="SAM" id="MobiDB-lite"/>
    </source>
</evidence>
<dbReference type="EMBL" id="CP000806">
    <property type="protein sequence ID" value="ACB53304.1"/>
    <property type="molecule type" value="Genomic_DNA"/>
</dbReference>
<dbReference type="AlphaFoldDB" id="B1WPY9"/>
<reference evidence="3 4" key="1">
    <citation type="journal article" date="2008" name="Proc. Natl. Acad. Sci. U.S.A.">
        <title>The genome of Cyanothece 51142, a unicellular diazotrophic cyanobacterium important in the marine nitrogen cycle.</title>
        <authorList>
            <person name="Welsh E.A."/>
            <person name="Liberton M."/>
            <person name="Stoeckel J."/>
            <person name="Loh T."/>
            <person name="Elvitigala T."/>
            <person name="Wang C."/>
            <person name="Wollam A."/>
            <person name="Fulton R.S."/>
            <person name="Clifton S.W."/>
            <person name="Jacobs J.M."/>
            <person name="Aurora R."/>
            <person name="Ghosh B.K."/>
            <person name="Sherman L.A."/>
            <person name="Smith R.D."/>
            <person name="Wilson R.K."/>
            <person name="Pakrasi H.B."/>
        </authorList>
    </citation>
    <scope>NUCLEOTIDE SEQUENCE [LARGE SCALE GENOMIC DNA]</scope>
    <source>
        <strain evidence="4">ATCC 51142 / BH68</strain>
    </source>
</reference>
<organism evidence="3 4">
    <name type="scientific">Crocosphaera subtropica (strain ATCC 51142 / BH68)</name>
    <name type="common">Cyanothece sp. (strain ATCC 51142)</name>
    <dbReference type="NCBI Taxonomy" id="43989"/>
    <lineage>
        <taxon>Bacteria</taxon>
        <taxon>Bacillati</taxon>
        <taxon>Cyanobacteriota</taxon>
        <taxon>Cyanophyceae</taxon>
        <taxon>Oscillatoriophycideae</taxon>
        <taxon>Chroococcales</taxon>
        <taxon>Aphanothecaceae</taxon>
        <taxon>Crocosphaera</taxon>
        <taxon>Crocosphaera subtropica</taxon>
    </lineage>
</organism>
<dbReference type="RefSeq" id="WP_009547212.1">
    <property type="nucleotide sequence ID" value="NC_010546.1"/>
</dbReference>
<dbReference type="KEGG" id="cyt:cce_3956"/>
<feature type="region of interest" description="Disordered" evidence="1">
    <location>
        <begin position="191"/>
        <end position="305"/>
    </location>
</feature>
<proteinExistence type="predicted"/>
<dbReference type="Proteomes" id="UP000001203">
    <property type="component" value="Chromosome circular"/>
</dbReference>
<keyword evidence="4" id="KW-1185">Reference proteome</keyword>
<feature type="compositionally biased region" description="Polar residues" evidence="1">
    <location>
        <begin position="206"/>
        <end position="248"/>
    </location>
</feature>
<gene>
    <name evidence="3" type="ordered locus">cce_3956</name>
</gene>
<evidence type="ECO:0000256" key="2">
    <source>
        <dbReference type="SAM" id="Phobius"/>
    </source>
</evidence>
<feature type="compositionally biased region" description="Low complexity" evidence="1">
    <location>
        <begin position="117"/>
        <end position="131"/>
    </location>
</feature>
<dbReference type="eggNOG" id="ENOG502ZPR5">
    <property type="taxonomic scope" value="Bacteria"/>
</dbReference>
<feature type="compositionally biased region" description="Polar residues" evidence="1">
    <location>
        <begin position="88"/>
        <end position="98"/>
    </location>
</feature>
<name>B1WPY9_CROS5</name>
<protein>
    <submittedName>
        <fullName evidence="3">Uncharacterized protein</fullName>
    </submittedName>
</protein>
<sequence length="305" mass="33835">MTYPKPSNSSFRYSIARLKPLANVKVWGSVGIMGLVILVLWQYSRHPEWLGNDQTTAPITGEFEGEIGNNVDIGVNVQDLEETRLNESELSPQGSELQRNPLDQPFPSAQGEQPIFDNNGNNADGNNPNLNQSNPSIDFQPLMPNVKNLDSLFPPLTPSKDSGKPIKLPDSQIDQGRIPQENALKNAMEEVFSENSSSINPSNLSPQENRQSTNKPTRPNYPISVTQPRNNSASTQNPYTYSSPQPYSQPYGDGRAPAPIPTYPSSTQFPNSYNNGNSNYPTQNNQRPRQPNYGIQPPQVDEYGY</sequence>
<feature type="compositionally biased region" description="Low complexity" evidence="1">
    <location>
        <begin position="270"/>
        <end position="281"/>
    </location>
</feature>
<dbReference type="OrthoDB" id="459661at2"/>
<accession>B1WPY9</accession>
<feature type="compositionally biased region" description="Low complexity" evidence="1">
    <location>
        <begin position="193"/>
        <end position="205"/>
    </location>
</feature>
<keyword evidence="2" id="KW-0812">Transmembrane</keyword>
<dbReference type="HOGENOM" id="CLU_1007661_0_0_3"/>
<keyword evidence="2" id="KW-0472">Membrane</keyword>
<feature type="region of interest" description="Disordered" evidence="1">
    <location>
        <begin position="84"/>
        <end position="175"/>
    </location>
</feature>
<evidence type="ECO:0000313" key="3">
    <source>
        <dbReference type="EMBL" id="ACB53304.1"/>
    </source>
</evidence>
<keyword evidence="2" id="KW-1133">Transmembrane helix</keyword>
<evidence type="ECO:0000313" key="4">
    <source>
        <dbReference type="Proteomes" id="UP000001203"/>
    </source>
</evidence>